<dbReference type="NCBIfam" id="TIGR00099">
    <property type="entry name" value="Cof-subfamily"/>
    <property type="match status" value="1"/>
</dbReference>
<dbReference type="PANTHER" id="PTHR47267:SF4">
    <property type="entry name" value="PYRIDOXAL PHOSPHATE PHOSPHATASE YIGL"/>
    <property type="match status" value="1"/>
</dbReference>
<accession>A0A1C3YTU3</accession>
<evidence type="ECO:0008006" key="8">
    <source>
        <dbReference type="Google" id="ProtNLM"/>
    </source>
</evidence>
<dbReference type="Gene3D" id="3.40.50.1000">
    <property type="entry name" value="HAD superfamily/HAD-like"/>
    <property type="match status" value="1"/>
</dbReference>
<evidence type="ECO:0000256" key="4">
    <source>
        <dbReference type="ARBA" id="ARBA00022842"/>
    </source>
</evidence>
<dbReference type="Gene3D" id="3.30.1240.10">
    <property type="match status" value="1"/>
</dbReference>
<reference evidence="7" key="1">
    <citation type="submission" date="2016-08" db="EMBL/GenBank/DDBJ databases">
        <authorList>
            <person name="Varghese N."/>
            <person name="Submissions Spin"/>
        </authorList>
    </citation>
    <scope>NUCLEOTIDE SEQUENCE [LARGE SCALE GENOMIC DNA]</scope>
    <source>
        <strain evidence="7">R-53248</strain>
    </source>
</reference>
<keyword evidence="7" id="KW-1185">Reference proteome</keyword>
<evidence type="ECO:0000313" key="6">
    <source>
        <dbReference type="EMBL" id="SCB73524.1"/>
    </source>
</evidence>
<dbReference type="SFLD" id="SFLDS00003">
    <property type="entry name" value="Haloacid_Dehalogenase"/>
    <property type="match status" value="1"/>
</dbReference>
<dbReference type="PROSITE" id="PS01229">
    <property type="entry name" value="COF_2"/>
    <property type="match status" value="1"/>
</dbReference>
<comment type="similarity">
    <text evidence="5">Belongs to the HAD-like hydrolase superfamily. Cof family.</text>
</comment>
<organism evidence="6 7">
    <name type="scientific">Gilliamella bombicola</name>
    <dbReference type="NCBI Taxonomy" id="1798182"/>
    <lineage>
        <taxon>Bacteria</taxon>
        <taxon>Pseudomonadati</taxon>
        <taxon>Pseudomonadota</taxon>
        <taxon>Gammaproteobacteria</taxon>
        <taxon>Orbales</taxon>
        <taxon>Orbaceae</taxon>
        <taxon>Gilliamella</taxon>
    </lineage>
</organism>
<dbReference type="AlphaFoldDB" id="A0A1C3YTU3"/>
<sequence>MHVVASDLDGTLLTPEHSLSPYTKQVLQALRKKDIHFVFATGRHHIDVAQMRENMEIDAFMITSNGARVHDSQGNLVFSQSITPSLASEIAQMSMDDPLIYTHVYRGDDWLINKEDTFSLEFFRDTQFTYQLFNPLDFSTDDIAKIYFTTTDDALYPHLVQLKNRLEAKFGNKISVAFSTLNCLEVMAENVSKGSALKKVVEKLGYSLKDSIAFGDGMNDYEMLKAAGKGCIMENGSSELKALLPELEVIGSNAQDAVPHYLSKLFL</sequence>
<proteinExistence type="inferred from homology"/>
<dbReference type="NCBIfam" id="TIGR01484">
    <property type="entry name" value="HAD-SF-IIB"/>
    <property type="match status" value="1"/>
</dbReference>
<dbReference type="CDD" id="cd07516">
    <property type="entry name" value="HAD_Pase"/>
    <property type="match status" value="1"/>
</dbReference>
<dbReference type="SFLD" id="SFLDG01140">
    <property type="entry name" value="C2.B:_Phosphomannomutase_and_P"/>
    <property type="match status" value="1"/>
</dbReference>
<dbReference type="InterPro" id="IPR006379">
    <property type="entry name" value="HAD-SF_hydro_IIB"/>
</dbReference>
<comment type="cofactor">
    <cofactor evidence="1">
        <name>Mg(2+)</name>
        <dbReference type="ChEBI" id="CHEBI:18420"/>
    </cofactor>
</comment>
<evidence type="ECO:0000256" key="2">
    <source>
        <dbReference type="ARBA" id="ARBA00022723"/>
    </source>
</evidence>
<dbReference type="InterPro" id="IPR023214">
    <property type="entry name" value="HAD_sf"/>
</dbReference>
<dbReference type="GO" id="GO:0016791">
    <property type="term" value="F:phosphatase activity"/>
    <property type="evidence" value="ECO:0007669"/>
    <property type="project" value="UniProtKB-ARBA"/>
</dbReference>
<evidence type="ECO:0000256" key="1">
    <source>
        <dbReference type="ARBA" id="ARBA00001946"/>
    </source>
</evidence>
<dbReference type="GO" id="GO:0000287">
    <property type="term" value="F:magnesium ion binding"/>
    <property type="evidence" value="ECO:0007669"/>
    <property type="project" value="UniProtKB-ARBA"/>
</dbReference>
<dbReference type="Proteomes" id="UP000199670">
    <property type="component" value="Unassembled WGS sequence"/>
</dbReference>
<dbReference type="SFLD" id="SFLDG01144">
    <property type="entry name" value="C2.B.4:_PGP_Like"/>
    <property type="match status" value="1"/>
</dbReference>
<dbReference type="PROSITE" id="PS01228">
    <property type="entry name" value="COF_1"/>
    <property type="match status" value="1"/>
</dbReference>
<name>A0A1C3YTU3_9GAMM</name>
<dbReference type="STRING" id="1798182.GA0061081_101112"/>
<gene>
    <name evidence="6" type="ORF">GA0061081_101112</name>
</gene>
<evidence type="ECO:0000256" key="3">
    <source>
        <dbReference type="ARBA" id="ARBA00022801"/>
    </source>
</evidence>
<dbReference type="InterPro" id="IPR036412">
    <property type="entry name" value="HAD-like_sf"/>
</dbReference>
<keyword evidence="4" id="KW-0460">Magnesium</keyword>
<keyword evidence="3" id="KW-0378">Hydrolase</keyword>
<dbReference type="PANTHER" id="PTHR47267">
    <property type="match status" value="1"/>
</dbReference>
<dbReference type="InterPro" id="IPR000150">
    <property type="entry name" value="Cof"/>
</dbReference>
<evidence type="ECO:0000256" key="5">
    <source>
        <dbReference type="ARBA" id="ARBA00034778"/>
    </source>
</evidence>
<dbReference type="SUPFAM" id="SSF56784">
    <property type="entry name" value="HAD-like"/>
    <property type="match status" value="1"/>
</dbReference>
<dbReference type="Pfam" id="PF08282">
    <property type="entry name" value="Hydrolase_3"/>
    <property type="match status" value="1"/>
</dbReference>
<dbReference type="EMBL" id="FMAQ01000001">
    <property type="protein sequence ID" value="SCB73524.1"/>
    <property type="molecule type" value="Genomic_DNA"/>
</dbReference>
<keyword evidence="2" id="KW-0479">Metal-binding</keyword>
<protein>
    <recommendedName>
        <fullName evidence="8">Sugar/pyridoxal phosphate phosphatase YigL</fullName>
    </recommendedName>
</protein>
<evidence type="ECO:0000313" key="7">
    <source>
        <dbReference type="Proteomes" id="UP000199670"/>
    </source>
</evidence>